<feature type="domain" description="Response regulatory" evidence="10">
    <location>
        <begin position="3"/>
        <end position="120"/>
    </location>
</feature>
<dbReference type="EMBL" id="NGKC01000001">
    <property type="protein sequence ID" value="RSU14490.1"/>
    <property type="molecule type" value="Genomic_DNA"/>
</dbReference>
<keyword evidence="6" id="KW-0238">DNA-binding</keyword>
<dbReference type="PANTHER" id="PTHR42713:SF3">
    <property type="entry name" value="TRANSCRIPTIONAL REGULATORY PROTEIN HPTR"/>
    <property type="match status" value="1"/>
</dbReference>
<dbReference type="Gene3D" id="1.10.10.60">
    <property type="entry name" value="Homeodomain-like"/>
    <property type="match status" value="2"/>
</dbReference>
<dbReference type="GO" id="GO:0003700">
    <property type="term" value="F:DNA-binding transcription factor activity"/>
    <property type="evidence" value="ECO:0007669"/>
    <property type="project" value="InterPro"/>
</dbReference>
<evidence type="ECO:0000256" key="6">
    <source>
        <dbReference type="ARBA" id="ARBA00023125"/>
    </source>
</evidence>
<gene>
    <name evidence="11" type="ORF">CBF27_00450</name>
</gene>
<dbReference type="RefSeq" id="WP_126811237.1">
    <property type="nucleotide sequence ID" value="NZ_NGKC01000001.1"/>
</dbReference>
<evidence type="ECO:0000313" key="12">
    <source>
        <dbReference type="Proteomes" id="UP000286773"/>
    </source>
</evidence>
<feature type="domain" description="HTH araC/xylS-type" evidence="9">
    <location>
        <begin position="405"/>
        <end position="503"/>
    </location>
</feature>
<evidence type="ECO:0000256" key="1">
    <source>
        <dbReference type="ARBA" id="ARBA00004496"/>
    </source>
</evidence>
<evidence type="ECO:0000256" key="8">
    <source>
        <dbReference type="PROSITE-ProRule" id="PRU00169"/>
    </source>
</evidence>
<evidence type="ECO:0000256" key="4">
    <source>
        <dbReference type="ARBA" id="ARBA00023012"/>
    </source>
</evidence>
<dbReference type="CDD" id="cd17536">
    <property type="entry name" value="REC_YesN-like"/>
    <property type="match status" value="1"/>
</dbReference>
<dbReference type="Gene3D" id="3.40.50.2300">
    <property type="match status" value="1"/>
</dbReference>
<comment type="caution">
    <text evidence="11">The sequence shown here is derived from an EMBL/GenBank/DDBJ whole genome shotgun (WGS) entry which is preliminary data.</text>
</comment>
<evidence type="ECO:0000256" key="5">
    <source>
        <dbReference type="ARBA" id="ARBA00023015"/>
    </source>
</evidence>
<keyword evidence="2" id="KW-0963">Cytoplasm</keyword>
<dbReference type="GO" id="GO:0005737">
    <property type="term" value="C:cytoplasm"/>
    <property type="evidence" value="ECO:0007669"/>
    <property type="project" value="UniProtKB-SubCell"/>
</dbReference>
<dbReference type="Pfam" id="PF00072">
    <property type="entry name" value="Response_reg"/>
    <property type="match status" value="1"/>
</dbReference>
<evidence type="ECO:0000256" key="3">
    <source>
        <dbReference type="ARBA" id="ARBA00022553"/>
    </source>
</evidence>
<keyword evidence="4" id="KW-0902">Two-component regulatory system</keyword>
<keyword evidence="5" id="KW-0805">Transcription regulation</keyword>
<keyword evidence="3 8" id="KW-0597">Phosphoprotein</keyword>
<dbReference type="Pfam" id="PF12833">
    <property type="entry name" value="HTH_18"/>
    <property type="match status" value="1"/>
</dbReference>
<comment type="subcellular location">
    <subcellularLocation>
        <location evidence="1">Cytoplasm</location>
    </subcellularLocation>
</comment>
<dbReference type="SUPFAM" id="SSF52172">
    <property type="entry name" value="CheY-like"/>
    <property type="match status" value="1"/>
</dbReference>
<dbReference type="InterPro" id="IPR051552">
    <property type="entry name" value="HptR"/>
</dbReference>
<proteinExistence type="predicted"/>
<evidence type="ECO:0000259" key="9">
    <source>
        <dbReference type="PROSITE" id="PS01124"/>
    </source>
</evidence>
<dbReference type="OrthoDB" id="342399at2"/>
<evidence type="ECO:0000259" key="10">
    <source>
        <dbReference type="PROSITE" id="PS50110"/>
    </source>
</evidence>
<feature type="modified residue" description="4-aspartylphosphate" evidence="8">
    <location>
        <position position="55"/>
    </location>
</feature>
<accession>A0A430B2D5</accession>
<dbReference type="InterPro" id="IPR018060">
    <property type="entry name" value="HTH_AraC"/>
</dbReference>
<dbReference type="SMART" id="SM00342">
    <property type="entry name" value="HTH_ARAC"/>
    <property type="match status" value="1"/>
</dbReference>
<dbReference type="SUPFAM" id="SSF46689">
    <property type="entry name" value="Homeodomain-like"/>
    <property type="match status" value="1"/>
</dbReference>
<dbReference type="GO" id="GO:0043565">
    <property type="term" value="F:sequence-specific DNA binding"/>
    <property type="evidence" value="ECO:0007669"/>
    <property type="project" value="InterPro"/>
</dbReference>
<dbReference type="InterPro" id="IPR011006">
    <property type="entry name" value="CheY-like_superfamily"/>
</dbReference>
<dbReference type="PANTHER" id="PTHR42713">
    <property type="entry name" value="HISTIDINE KINASE-RELATED"/>
    <property type="match status" value="1"/>
</dbReference>
<sequence length="507" mass="59831">MMKILIVDDEPNIREGLKYLIDWEALDCQIIGFAQDAYEGLEKIKQHRPDIVISDIKMPYLTGLEMIQKAKHISNDSDYILLSGYSEFDYAKEAIHQGIASYLLKPIEEEELIDAIKKITETKKKKKEFKKVNQDYQEIQRSRAMKEWIVHKKEEGDFHHVKLQPKLQLLEMIAEEENSSSRNYFEEVIKTLIETEDIHFRHGNDYYVIFSSLDQRYGESKMREMDELLRKHRIKMTSFQLSSLIDYQDQLPAVYDQMKKNDRYRFLCDDVKYLSWEKLSEALLVSKEGCHYTSQSIFSDIREAVAGKEHQPLQKLSRALQNYYQQSNLEENEIKIELCNFCLSVLEEAVQTSVVEVPGMMRFEVIENIMGVKKLSLAIEHVFAFIDRLIQLIQSEQDDCSDVVQQMLKYTKKHFADNLTLQKLGEIFGYNSSYLGKKFKKEMSVSYGQYLDQVRIEEAKRMLKETNYLIYEIADKVGYTSLDYFHKKFKANTHMSPKMYRKNIEKD</sequence>
<evidence type="ECO:0008006" key="13">
    <source>
        <dbReference type="Google" id="ProtNLM"/>
    </source>
</evidence>
<dbReference type="InterPro" id="IPR001789">
    <property type="entry name" value="Sig_transdc_resp-reg_receiver"/>
</dbReference>
<dbReference type="PROSITE" id="PS01124">
    <property type="entry name" value="HTH_ARAC_FAMILY_2"/>
    <property type="match status" value="1"/>
</dbReference>
<organism evidence="11 12">
    <name type="scientific">Vagococcus acidifermentans</name>
    <dbReference type="NCBI Taxonomy" id="564710"/>
    <lineage>
        <taxon>Bacteria</taxon>
        <taxon>Bacillati</taxon>
        <taxon>Bacillota</taxon>
        <taxon>Bacilli</taxon>
        <taxon>Lactobacillales</taxon>
        <taxon>Enterococcaceae</taxon>
        <taxon>Vagococcus</taxon>
    </lineage>
</organism>
<evidence type="ECO:0000256" key="7">
    <source>
        <dbReference type="ARBA" id="ARBA00023163"/>
    </source>
</evidence>
<name>A0A430B2D5_9ENTE</name>
<dbReference type="SMART" id="SM00448">
    <property type="entry name" value="REC"/>
    <property type="match status" value="1"/>
</dbReference>
<evidence type="ECO:0000256" key="2">
    <source>
        <dbReference type="ARBA" id="ARBA00022490"/>
    </source>
</evidence>
<dbReference type="Proteomes" id="UP000286773">
    <property type="component" value="Unassembled WGS sequence"/>
</dbReference>
<protein>
    <recommendedName>
        <fullName evidence="13">DNA-binding response regulator</fullName>
    </recommendedName>
</protein>
<dbReference type="InterPro" id="IPR009057">
    <property type="entry name" value="Homeodomain-like_sf"/>
</dbReference>
<evidence type="ECO:0000313" key="11">
    <source>
        <dbReference type="EMBL" id="RSU14490.1"/>
    </source>
</evidence>
<reference evidence="11 12" key="1">
    <citation type="submission" date="2017-05" db="EMBL/GenBank/DDBJ databases">
        <title>Vagococcus spp. assemblies.</title>
        <authorList>
            <person name="Gulvik C.A."/>
        </authorList>
    </citation>
    <scope>NUCLEOTIDE SEQUENCE [LARGE SCALE GENOMIC DNA]</scope>
    <source>
        <strain evidence="11 12">LMG 24798</strain>
    </source>
</reference>
<keyword evidence="7" id="KW-0804">Transcription</keyword>
<dbReference type="GO" id="GO:0000160">
    <property type="term" value="P:phosphorelay signal transduction system"/>
    <property type="evidence" value="ECO:0007669"/>
    <property type="project" value="UniProtKB-KW"/>
</dbReference>
<dbReference type="PROSITE" id="PS50110">
    <property type="entry name" value="RESPONSE_REGULATORY"/>
    <property type="match status" value="1"/>
</dbReference>
<dbReference type="AlphaFoldDB" id="A0A430B2D5"/>
<keyword evidence="12" id="KW-1185">Reference proteome</keyword>